<dbReference type="SUPFAM" id="SSF56219">
    <property type="entry name" value="DNase I-like"/>
    <property type="match status" value="1"/>
</dbReference>
<keyword evidence="3" id="KW-1185">Reference proteome</keyword>
<keyword evidence="2" id="KW-0378">Hydrolase</keyword>
<dbReference type="STRING" id="937218.SAMN06297251_1034"/>
<organism evidence="2 3">
    <name type="scientific">Fulvimarina manganoxydans</name>
    <dbReference type="NCBI Taxonomy" id="937218"/>
    <lineage>
        <taxon>Bacteria</taxon>
        <taxon>Pseudomonadati</taxon>
        <taxon>Pseudomonadota</taxon>
        <taxon>Alphaproteobacteria</taxon>
        <taxon>Hyphomicrobiales</taxon>
        <taxon>Aurantimonadaceae</taxon>
        <taxon>Fulvimarina</taxon>
    </lineage>
</organism>
<dbReference type="GO" id="GO:0004527">
    <property type="term" value="F:exonuclease activity"/>
    <property type="evidence" value="ECO:0007669"/>
    <property type="project" value="UniProtKB-KW"/>
</dbReference>
<dbReference type="InterPro" id="IPR036691">
    <property type="entry name" value="Endo/exonu/phosph_ase_sf"/>
</dbReference>
<dbReference type="InterPro" id="IPR005135">
    <property type="entry name" value="Endo/exonuclease/phosphatase"/>
</dbReference>
<dbReference type="Proteomes" id="UP000192656">
    <property type="component" value="Unassembled WGS sequence"/>
</dbReference>
<reference evidence="2 3" key="1">
    <citation type="submission" date="2017-04" db="EMBL/GenBank/DDBJ databases">
        <authorList>
            <person name="Afonso C.L."/>
            <person name="Miller P.J."/>
            <person name="Scott M.A."/>
            <person name="Spackman E."/>
            <person name="Goraichik I."/>
            <person name="Dimitrov K.M."/>
            <person name="Suarez D.L."/>
            <person name="Swayne D.E."/>
        </authorList>
    </citation>
    <scope>NUCLEOTIDE SEQUENCE [LARGE SCALE GENOMIC DNA]</scope>
    <source>
        <strain evidence="2 3">CGMCC 1.10972</strain>
    </source>
</reference>
<dbReference type="GO" id="GO:0006506">
    <property type="term" value="P:GPI anchor biosynthetic process"/>
    <property type="evidence" value="ECO:0007669"/>
    <property type="project" value="TreeGrafter"/>
</dbReference>
<feature type="domain" description="Endonuclease/exonuclease/phosphatase" evidence="1">
    <location>
        <begin position="15"/>
        <end position="239"/>
    </location>
</feature>
<sequence>MTEGGGRDERVLRIMSWNCHGSIGEARKPDPELVITEIARLRPDILALQEVDGRSYLGREKRAFEFFADRLPHLLSPTDHPGARHLVEARTIRRKDQDHGHLLWSRFPIRGADVVRLPGPMIEDRLLIDAVIETPLGALRVFSSHFALFPPTRLRQARAIVERIGLDRQRPTLALGDLNEWSSTGWVHRTLVAALPRTFAPKSWPSKRPRVALDRLYASSDVELVGGWTDAEAGRASDHRPIIVDLMLNGDERPVG</sequence>
<dbReference type="PANTHER" id="PTHR14859:SF15">
    <property type="entry name" value="ENDONUCLEASE_EXONUCLEASE_PHOSPHATASE DOMAIN-CONTAINING PROTEIN"/>
    <property type="match status" value="1"/>
</dbReference>
<evidence type="ECO:0000313" key="3">
    <source>
        <dbReference type="Proteomes" id="UP000192656"/>
    </source>
</evidence>
<dbReference type="EMBL" id="FWXR01000003">
    <property type="protein sequence ID" value="SMC50117.1"/>
    <property type="molecule type" value="Genomic_DNA"/>
</dbReference>
<dbReference type="GO" id="GO:0016020">
    <property type="term" value="C:membrane"/>
    <property type="evidence" value="ECO:0007669"/>
    <property type="project" value="GOC"/>
</dbReference>
<gene>
    <name evidence="2" type="ORF">SAMN06297251_1034</name>
</gene>
<name>A0A1W1ZP35_9HYPH</name>
<proteinExistence type="predicted"/>
<evidence type="ECO:0000259" key="1">
    <source>
        <dbReference type="Pfam" id="PF03372"/>
    </source>
</evidence>
<dbReference type="PANTHER" id="PTHR14859">
    <property type="entry name" value="CALCOFLUOR WHITE HYPERSENSITIVE PROTEIN PRECURSOR"/>
    <property type="match status" value="1"/>
</dbReference>
<dbReference type="RefSeq" id="WP_084408847.1">
    <property type="nucleotide sequence ID" value="NZ_FWXR01000003.1"/>
</dbReference>
<dbReference type="OrthoDB" id="9813425at2"/>
<dbReference type="AlphaFoldDB" id="A0A1W1ZP35"/>
<dbReference type="Gene3D" id="3.60.10.10">
    <property type="entry name" value="Endonuclease/exonuclease/phosphatase"/>
    <property type="match status" value="1"/>
</dbReference>
<dbReference type="InterPro" id="IPR051916">
    <property type="entry name" value="GPI-anchor_lipid_remodeler"/>
</dbReference>
<protein>
    <submittedName>
        <fullName evidence="2">Metal-dependent hydrolase, endonuclease/exonuclease/phosphatase family</fullName>
    </submittedName>
</protein>
<keyword evidence="2" id="KW-0255">Endonuclease</keyword>
<accession>A0A1W1ZP35</accession>
<keyword evidence="2" id="KW-0269">Exonuclease</keyword>
<dbReference type="GO" id="GO:0004519">
    <property type="term" value="F:endonuclease activity"/>
    <property type="evidence" value="ECO:0007669"/>
    <property type="project" value="UniProtKB-KW"/>
</dbReference>
<dbReference type="Pfam" id="PF03372">
    <property type="entry name" value="Exo_endo_phos"/>
    <property type="match status" value="1"/>
</dbReference>
<evidence type="ECO:0000313" key="2">
    <source>
        <dbReference type="EMBL" id="SMC50117.1"/>
    </source>
</evidence>
<keyword evidence="2" id="KW-0540">Nuclease</keyword>